<organism evidence="2 3">
    <name type="scientific">candidate division WOR-3 bacterium JGI_Cruoil_03_44_89</name>
    <dbReference type="NCBI Taxonomy" id="1973748"/>
    <lineage>
        <taxon>Bacteria</taxon>
        <taxon>Bacteria division WOR-3</taxon>
    </lineage>
</organism>
<sequence>MIFYFLFFKGMLRYPKYTVSLFIIPLVLGATALSTVFSHILFPFSSSRLIFLAPVAYTIVAVGVKETKHGNILLSLLICCNLYGLFDYYTARHFHNQAYIVPWREIVETVEEQATGNSIVMTPEFPFQFYGGKELNINLNIDSLDYLMEETEIDEIWFVIRYRGSYDIVEKYENKMQQLLHEGYRIEGELNFLKQDAISKGLKKKIMGVRSPEAYVKIVKFVRTVEKLG</sequence>
<accession>A0A235BVU5</accession>
<keyword evidence="1" id="KW-0472">Membrane</keyword>
<feature type="transmembrane region" description="Helical" evidence="1">
    <location>
        <begin position="21"/>
        <end position="42"/>
    </location>
</feature>
<name>A0A235BVU5_UNCW3</name>
<gene>
    <name evidence="2" type="ORF">CH333_05175</name>
</gene>
<dbReference type="EMBL" id="NOZQ01000107">
    <property type="protein sequence ID" value="OYD15685.1"/>
    <property type="molecule type" value="Genomic_DNA"/>
</dbReference>
<protein>
    <submittedName>
        <fullName evidence="2">Uncharacterized protein</fullName>
    </submittedName>
</protein>
<feature type="transmembrane region" description="Helical" evidence="1">
    <location>
        <begin position="71"/>
        <end position="89"/>
    </location>
</feature>
<feature type="transmembrane region" description="Helical" evidence="1">
    <location>
        <begin position="48"/>
        <end position="64"/>
    </location>
</feature>
<evidence type="ECO:0000256" key="1">
    <source>
        <dbReference type="SAM" id="Phobius"/>
    </source>
</evidence>
<evidence type="ECO:0000313" key="3">
    <source>
        <dbReference type="Proteomes" id="UP000215215"/>
    </source>
</evidence>
<comment type="caution">
    <text evidence="2">The sequence shown here is derived from an EMBL/GenBank/DDBJ whole genome shotgun (WGS) entry which is preliminary data.</text>
</comment>
<dbReference type="Proteomes" id="UP000215215">
    <property type="component" value="Unassembled WGS sequence"/>
</dbReference>
<reference evidence="2 3" key="1">
    <citation type="submission" date="2017-07" db="EMBL/GenBank/DDBJ databases">
        <title>Recovery of genomes from metagenomes via a dereplication, aggregation, and scoring strategy.</title>
        <authorList>
            <person name="Sieber C.M."/>
            <person name="Probst A.J."/>
            <person name="Sharrar A."/>
            <person name="Thomas B.C."/>
            <person name="Hess M."/>
            <person name="Tringe S.G."/>
            <person name="Banfield J.F."/>
        </authorList>
    </citation>
    <scope>NUCLEOTIDE SEQUENCE [LARGE SCALE GENOMIC DNA]</scope>
    <source>
        <strain evidence="2">JGI_Cruoil_03_44_89</strain>
    </source>
</reference>
<proteinExistence type="predicted"/>
<keyword evidence="1" id="KW-1133">Transmembrane helix</keyword>
<keyword evidence="1" id="KW-0812">Transmembrane</keyword>
<dbReference type="AlphaFoldDB" id="A0A235BVU5"/>
<evidence type="ECO:0000313" key="2">
    <source>
        <dbReference type="EMBL" id="OYD15685.1"/>
    </source>
</evidence>